<dbReference type="HOGENOM" id="CLU_045755_4_0_1"/>
<keyword evidence="10" id="KW-1185">Reference proteome</keyword>
<dbReference type="Gramene" id="ERM93539">
    <property type="protein sequence ID" value="ERM93539"/>
    <property type="gene ID" value="AMTR_s00004p00074220"/>
</dbReference>
<proteinExistence type="inferred from homology"/>
<dbReference type="OMA" id="RAQENEC"/>
<dbReference type="KEGG" id="atr:18421441"/>
<dbReference type="GO" id="GO:0000976">
    <property type="term" value="F:transcription cis-regulatory region binding"/>
    <property type="evidence" value="ECO:0000318"/>
    <property type="project" value="GO_Central"/>
</dbReference>
<dbReference type="GO" id="GO:0006357">
    <property type="term" value="P:regulation of transcription by RNA polymerase II"/>
    <property type="evidence" value="ECO:0000318"/>
    <property type="project" value="GO_Central"/>
</dbReference>
<keyword evidence="4" id="KW-0862">Zinc</keyword>
<sequence length="278" mass="30700">MEFGRKVVFSGDPPLGYSFSGELPANKAPEAVPVLSPQSVSDIGSFTSLEEFLPDEKSFSSAEEGNIGLEWLSEFVEDCFSGEIPATHPPVNHFPGPSHMKPLHPVQIPCKARTKRRRRTCHLPVPTPSTDESAAYDPPLLHQAYWLAESELIIQTKPENEPSNGSTHILNESLDTNDSNQLVTESDEGVTDLGSESLDRTNESCSSSQPRRCTHCLAQRTPQWRAGPLGPKTLCNACGVRFKSGRLLPEYRPAKSPSFLSYKHSNSHKKVMEMRMAL</sequence>
<feature type="compositionally biased region" description="Polar residues" evidence="7">
    <location>
        <begin position="161"/>
        <end position="184"/>
    </location>
</feature>
<feature type="domain" description="GATA-type" evidence="8">
    <location>
        <begin position="207"/>
        <end position="243"/>
    </location>
</feature>
<dbReference type="Gene3D" id="3.30.50.10">
    <property type="entry name" value="Erythroid Transcription Factor GATA-1, subunit A"/>
    <property type="match status" value="1"/>
</dbReference>
<dbReference type="PANTHER" id="PTHR45658:SF37">
    <property type="entry name" value="GATA TRANSCRIPTION FACTOR 2-LIKE"/>
    <property type="match status" value="1"/>
</dbReference>
<dbReference type="GO" id="GO:0008270">
    <property type="term" value="F:zinc ion binding"/>
    <property type="evidence" value="ECO:0007669"/>
    <property type="project" value="UniProtKB-KW"/>
</dbReference>
<keyword evidence="5" id="KW-0010">Activator</keyword>
<evidence type="ECO:0000259" key="8">
    <source>
        <dbReference type="PROSITE" id="PS50114"/>
    </source>
</evidence>
<dbReference type="GO" id="GO:0030154">
    <property type="term" value="P:cell differentiation"/>
    <property type="evidence" value="ECO:0000318"/>
    <property type="project" value="GO_Central"/>
</dbReference>
<dbReference type="AlphaFoldDB" id="W1NDV9"/>
<name>W1NDV9_AMBTC</name>
<evidence type="ECO:0000256" key="4">
    <source>
        <dbReference type="ARBA" id="ARBA00022833"/>
    </source>
</evidence>
<evidence type="ECO:0000256" key="7">
    <source>
        <dbReference type="SAM" id="MobiDB-lite"/>
    </source>
</evidence>
<dbReference type="SMART" id="SM00401">
    <property type="entry name" value="ZnF_GATA"/>
    <property type="match status" value="1"/>
</dbReference>
<gene>
    <name evidence="9" type="ORF">AMTR_s00004p00074220</name>
</gene>
<organism evidence="9 10">
    <name type="scientific">Amborella trichopoda</name>
    <dbReference type="NCBI Taxonomy" id="13333"/>
    <lineage>
        <taxon>Eukaryota</taxon>
        <taxon>Viridiplantae</taxon>
        <taxon>Streptophyta</taxon>
        <taxon>Embryophyta</taxon>
        <taxon>Tracheophyta</taxon>
        <taxon>Spermatophyta</taxon>
        <taxon>Magnoliopsida</taxon>
        <taxon>Amborellales</taxon>
        <taxon>Amborellaceae</taxon>
        <taxon>Amborella</taxon>
    </lineage>
</organism>
<dbReference type="PROSITE" id="PS00344">
    <property type="entry name" value="GATA_ZN_FINGER_1"/>
    <property type="match status" value="1"/>
</dbReference>
<dbReference type="InterPro" id="IPR000679">
    <property type="entry name" value="Znf_GATA"/>
</dbReference>
<dbReference type="OrthoDB" id="2162994at2759"/>
<dbReference type="eggNOG" id="KOG1601">
    <property type="taxonomic scope" value="Eukaryota"/>
</dbReference>
<evidence type="ECO:0000256" key="2">
    <source>
        <dbReference type="ARBA" id="ARBA00022723"/>
    </source>
</evidence>
<comment type="similarity">
    <text evidence="1">Belongs to the type IV zinc-finger family. Class A subfamily.</text>
</comment>
<dbReference type="Pfam" id="PF00320">
    <property type="entry name" value="GATA"/>
    <property type="match status" value="1"/>
</dbReference>
<dbReference type="CDD" id="cd00202">
    <property type="entry name" value="ZnF_GATA"/>
    <property type="match status" value="1"/>
</dbReference>
<evidence type="ECO:0000256" key="6">
    <source>
        <dbReference type="PROSITE-ProRule" id="PRU00094"/>
    </source>
</evidence>
<dbReference type="FunFam" id="3.30.50.10:FF:000018">
    <property type="entry name" value="GATA transcription factor"/>
    <property type="match status" value="1"/>
</dbReference>
<dbReference type="InterPro" id="IPR051140">
    <property type="entry name" value="GATA_TF"/>
</dbReference>
<evidence type="ECO:0000256" key="3">
    <source>
        <dbReference type="ARBA" id="ARBA00022771"/>
    </source>
</evidence>
<protein>
    <recommendedName>
        <fullName evidence="8">GATA-type domain-containing protein</fullName>
    </recommendedName>
</protein>
<reference evidence="10" key="1">
    <citation type="journal article" date="2013" name="Science">
        <title>The Amborella genome and the evolution of flowering plants.</title>
        <authorList>
            <consortium name="Amborella Genome Project"/>
        </authorList>
    </citation>
    <scope>NUCLEOTIDE SEQUENCE [LARGE SCALE GENOMIC DNA]</scope>
</reference>
<feature type="region of interest" description="Disordered" evidence="7">
    <location>
        <begin position="158"/>
        <end position="211"/>
    </location>
</feature>
<dbReference type="SUPFAM" id="SSF57716">
    <property type="entry name" value="Glucocorticoid receptor-like (DNA-binding domain)"/>
    <property type="match status" value="1"/>
</dbReference>
<dbReference type="PROSITE" id="PS50114">
    <property type="entry name" value="GATA_ZN_FINGER_2"/>
    <property type="match status" value="1"/>
</dbReference>
<dbReference type="EMBL" id="KI397628">
    <property type="protein sequence ID" value="ERM93539.1"/>
    <property type="molecule type" value="Genomic_DNA"/>
</dbReference>
<accession>W1NDV9</accession>
<dbReference type="InterPro" id="IPR013088">
    <property type="entry name" value="Znf_NHR/GATA"/>
</dbReference>
<keyword evidence="3 6" id="KW-0863">Zinc-finger</keyword>
<evidence type="ECO:0000313" key="10">
    <source>
        <dbReference type="Proteomes" id="UP000017836"/>
    </source>
</evidence>
<dbReference type="GO" id="GO:0005634">
    <property type="term" value="C:nucleus"/>
    <property type="evidence" value="ECO:0000318"/>
    <property type="project" value="GO_Central"/>
</dbReference>
<evidence type="ECO:0000256" key="5">
    <source>
        <dbReference type="ARBA" id="ARBA00023159"/>
    </source>
</evidence>
<evidence type="ECO:0000256" key="1">
    <source>
        <dbReference type="ARBA" id="ARBA00005694"/>
    </source>
</evidence>
<dbReference type="Proteomes" id="UP000017836">
    <property type="component" value="Unassembled WGS sequence"/>
</dbReference>
<evidence type="ECO:0000313" key="9">
    <source>
        <dbReference type="EMBL" id="ERM93539.1"/>
    </source>
</evidence>
<dbReference type="PANTHER" id="PTHR45658">
    <property type="entry name" value="GATA TRANSCRIPTION FACTOR"/>
    <property type="match status" value="1"/>
</dbReference>
<keyword evidence="2" id="KW-0479">Metal-binding</keyword>